<evidence type="ECO:0000256" key="1">
    <source>
        <dbReference type="ARBA" id="ARBA00008306"/>
    </source>
</evidence>
<dbReference type="InterPro" id="IPR003734">
    <property type="entry name" value="DUF155"/>
</dbReference>
<keyword evidence="4" id="KW-1185">Reference proteome</keyword>
<dbReference type="InterPro" id="IPR051624">
    <property type="entry name" value="RMD1/Sad1-interacting"/>
</dbReference>
<dbReference type="PANTHER" id="PTHR16255">
    <property type="entry name" value="REQUIRED FOR MEIOTIC NUCLEAR DIVISION PROTEIN 1 HOMOLOG"/>
    <property type="match status" value="1"/>
</dbReference>
<protein>
    <submittedName>
        <fullName evidence="3">Required for meiotic nuclear division protein 1 isoform X2</fullName>
    </submittedName>
</protein>
<comment type="similarity">
    <text evidence="1">Belongs to the RMD1/sif2 family.</text>
</comment>
<sequence length="253" mass="29793">MTILFTALPDVIHAIAKYEVGHEPRELYFFREGTIVMWNVPDLESGNILQFLKHYEENSYTLELIHAESELMTYTYTESGKKCHIKDGNIILTRDATNLEKYTFSNAIAQSVKLGIWETSLGHYINTVEFVTEDLRTGKKLRMSQREVLRKQGELFALRHLINLSSDLLDTPDFYWERDDLESLYQQIYGYFNIAKRTKVMNEKLNHCVELVAILSTHLSDRHHIRLEWMIIVLIMVEVAFEILHYVDRYLVK</sequence>
<feature type="domain" description="DUF155" evidence="2">
    <location>
        <begin position="28"/>
        <end position="202"/>
    </location>
</feature>
<organism evidence="3 4">
    <name type="scientific">Vespula squamosa</name>
    <name type="common">Southern yellow jacket</name>
    <name type="synonym">Wasp</name>
    <dbReference type="NCBI Taxonomy" id="30214"/>
    <lineage>
        <taxon>Eukaryota</taxon>
        <taxon>Metazoa</taxon>
        <taxon>Ecdysozoa</taxon>
        <taxon>Arthropoda</taxon>
        <taxon>Hexapoda</taxon>
        <taxon>Insecta</taxon>
        <taxon>Pterygota</taxon>
        <taxon>Neoptera</taxon>
        <taxon>Endopterygota</taxon>
        <taxon>Hymenoptera</taxon>
        <taxon>Apocrita</taxon>
        <taxon>Aculeata</taxon>
        <taxon>Vespoidea</taxon>
        <taxon>Vespidae</taxon>
        <taxon>Vespinae</taxon>
        <taxon>Vespula</taxon>
    </lineage>
</organism>
<evidence type="ECO:0000259" key="2">
    <source>
        <dbReference type="Pfam" id="PF02582"/>
    </source>
</evidence>
<dbReference type="EMBL" id="JAUDFV010000147">
    <property type="protein sequence ID" value="KAL2720040.1"/>
    <property type="molecule type" value="Genomic_DNA"/>
</dbReference>
<dbReference type="GO" id="GO:0005739">
    <property type="term" value="C:mitochondrion"/>
    <property type="evidence" value="ECO:0007669"/>
    <property type="project" value="UniProtKB-ARBA"/>
</dbReference>
<dbReference type="PANTHER" id="PTHR16255:SF1">
    <property type="entry name" value="REQUIRED FOR MEIOTIC NUCLEAR DIVISION PROTEIN 1 HOMOLOG"/>
    <property type="match status" value="1"/>
</dbReference>
<proteinExistence type="inferred from homology"/>
<dbReference type="Proteomes" id="UP001607302">
    <property type="component" value="Unassembled WGS sequence"/>
</dbReference>
<evidence type="ECO:0000313" key="4">
    <source>
        <dbReference type="Proteomes" id="UP001607302"/>
    </source>
</evidence>
<reference evidence="3 4" key="1">
    <citation type="journal article" date="2024" name="Ann. Entomol. Soc. Am.">
        <title>Genomic analyses of the southern and eastern yellowjacket wasps (Hymenoptera: Vespidae) reveal evolutionary signatures of social life.</title>
        <authorList>
            <person name="Catto M.A."/>
            <person name="Caine P.B."/>
            <person name="Orr S.E."/>
            <person name="Hunt B.G."/>
            <person name="Goodisman M.A.D."/>
        </authorList>
    </citation>
    <scope>NUCLEOTIDE SEQUENCE [LARGE SCALE GENOMIC DNA]</scope>
    <source>
        <strain evidence="3">233</strain>
        <tissue evidence="3">Head and thorax</tissue>
    </source>
</reference>
<dbReference type="Pfam" id="PF02582">
    <property type="entry name" value="DUF155"/>
    <property type="match status" value="1"/>
</dbReference>
<dbReference type="AlphaFoldDB" id="A0ABD2AJL4"/>
<comment type="caution">
    <text evidence="3">The sequence shown here is derived from an EMBL/GenBank/DDBJ whole genome shotgun (WGS) entry which is preliminary data.</text>
</comment>
<gene>
    <name evidence="3" type="ORF">V1478_010306</name>
</gene>
<evidence type="ECO:0000313" key="3">
    <source>
        <dbReference type="EMBL" id="KAL2720040.1"/>
    </source>
</evidence>
<name>A0ABD2AJL4_VESSQ</name>
<accession>A0ABD2AJL4</accession>